<evidence type="ECO:0000256" key="1">
    <source>
        <dbReference type="SAM" id="Phobius"/>
    </source>
</evidence>
<feature type="transmembrane region" description="Helical" evidence="1">
    <location>
        <begin position="292"/>
        <end position="312"/>
    </location>
</feature>
<feature type="chain" id="PRO_5042171475" evidence="2">
    <location>
        <begin position="22"/>
        <end position="334"/>
    </location>
</feature>
<keyword evidence="1" id="KW-0472">Membrane</keyword>
<keyword evidence="1" id="KW-0812">Transmembrane</keyword>
<keyword evidence="2" id="KW-0732">Signal</keyword>
<comment type="caution">
    <text evidence="3">The sequence shown here is derived from an EMBL/GenBank/DDBJ whole genome shotgun (WGS) entry which is preliminary data.</text>
</comment>
<protein>
    <submittedName>
        <fullName evidence="3">Uncharacterized protein</fullName>
    </submittedName>
</protein>
<evidence type="ECO:0000313" key="3">
    <source>
        <dbReference type="EMBL" id="KAK3684329.1"/>
    </source>
</evidence>
<name>A0AAE0X3Y7_9PEZI</name>
<organism evidence="3 4">
    <name type="scientific">Podospora appendiculata</name>
    <dbReference type="NCBI Taxonomy" id="314037"/>
    <lineage>
        <taxon>Eukaryota</taxon>
        <taxon>Fungi</taxon>
        <taxon>Dikarya</taxon>
        <taxon>Ascomycota</taxon>
        <taxon>Pezizomycotina</taxon>
        <taxon>Sordariomycetes</taxon>
        <taxon>Sordariomycetidae</taxon>
        <taxon>Sordariales</taxon>
        <taxon>Podosporaceae</taxon>
        <taxon>Podospora</taxon>
    </lineage>
</organism>
<dbReference type="AlphaFoldDB" id="A0AAE0X3Y7"/>
<accession>A0AAE0X3Y7</accession>
<feature type="transmembrane region" description="Helical" evidence="1">
    <location>
        <begin position="173"/>
        <end position="194"/>
    </location>
</feature>
<gene>
    <name evidence="3" type="ORF">B0T22DRAFT_501554</name>
</gene>
<sequence>MRVILALSLISLALNLSQVDAFASIEQFKSWYPQYGFIFRHLLQNDCAKQYDNYLTRDKKDAKIDYMGGADWWSALTQPVVQCLLNGSGEFVKSQMSSAQVLLGVAPTTLALIGPSAEEMSTLLIVGRRPLLYLILTCGSPSVFFTRAFQYTNPAELLSDHRFRLRQHHPTGILRRGVTLLEYVLALGAMANAIDVHSDLGLRTICPVLPDWTVAPLLWGGLGAVVHLGWLKRLAASEFTMCAHHENLHYSVRRETKKYIIFSWLLSMVTMVHIVFGTLVLSSLLFIGPRDALSVVGRYMASVVLCRVILMYELSGLRDAYKTSFVIRRGGYLT</sequence>
<evidence type="ECO:0000313" key="4">
    <source>
        <dbReference type="Proteomes" id="UP001270362"/>
    </source>
</evidence>
<feature type="transmembrane region" description="Helical" evidence="1">
    <location>
        <begin position="214"/>
        <end position="231"/>
    </location>
</feature>
<reference evidence="3" key="2">
    <citation type="submission" date="2023-06" db="EMBL/GenBank/DDBJ databases">
        <authorList>
            <consortium name="Lawrence Berkeley National Laboratory"/>
            <person name="Haridas S."/>
            <person name="Hensen N."/>
            <person name="Bonometti L."/>
            <person name="Westerberg I."/>
            <person name="Brannstrom I.O."/>
            <person name="Guillou S."/>
            <person name="Cros-Aarteil S."/>
            <person name="Calhoun S."/>
            <person name="Kuo A."/>
            <person name="Mondo S."/>
            <person name="Pangilinan J."/>
            <person name="Riley R."/>
            <person name="Labutti K."/>
            <person name="Andreopoulos B."/>
            <person name="Lipzen A."/>
            <person name="Chen C."/>
            <person name="Yanf M."/>
            <person name="Daum C."/>
            <person name="Ng V."/>
            <person name="Clum A."/>
            <person name="Steindorff A."/>
            <person name="Ohm R."/>
            <person name="Martin F."/>
            <person name="Silar P."/>
            <person name="Natvig D."/>
            <person name="Lalanne C."/>
            <person name="Gautier V."/>
            <person name="Ament-Velasquez S.L."/>
            <person name="Kruys A."/>
            <person name="Hutchinson M.I."/>
            <person name="Powell A.J."/>
            <person name="Barry K."/>
            <person name="Miller A.N."/>
            <person name="Grigoriev I.V."/>
            <person name="Debuchy R."/>
            <person name="Gladieux P."/>
            <person name="Thoren M.H."/>
            <person name="Johannesson H."/>
        </authorList>
    </citation>
    <scope>NUCLEOTIDE SEQUENCE</scope>
    <source>
        <strain evidence="3">CBS 314.62</strain>
    </source>
</reference>
<proteinExistence type="predicted"/>
<feature type="transmembrane region" description="Helical" evidence="1">
    <location>
        <begin position="259"/>
        <end position="286"/>
    </location>
</feature>
<dbReference type="EMBL" id="JAULSO010000004">
    <property type="protein sequence ID" value="KAK3684329.1"/>
    <property type="molecule type" value="Genomic_DNA"/>
</dbReference>
<dbReference type="Proteomes" id="UP001270362">
    <property type="component" value="Unassembled WGS sequence"/>
</dbReference>
<keyword evidence="1" id="KW-1133">Transmembrane helix</keyword>
<feature type="signal peptide" evidence="2">
    <location>
        <begin position="1"/>
        <end position="21"/>
    </location>
</feature>
<keyword evidence="4" id="KW-1185">Reference proteome</keyword>
<reference evidence="3" key="1">
    <citation type="journal article" date="2023" name="Mol. Phylogenet. Evol.">
        <title>Genome-scale phylogeny and comparative genomics of the fungal order Sordariales.</title>
        <authorList>
            <person name="Hensen N."/>
            <person name="Bonometti L."/>
            <person name="Westerberg I."/>
            <person name="Brannstrom I.O."/>
            <person name="Guillou S."/>
            <person name="Cros-Aarteil S."/>
            <person name="Calhoun S."/>
            <person name="Haridas S."/>
            <person name="Kuo A."/>
            <person name="Mondo S."/>
            <person name="Pangilinan J."/>
            <person name="Riley R."/>
            <person name="LaButti K."/>
            <person name="Andreopoulos B."/>
            <person name="Lipzen A."/>
            <person name="Chen C."/>
            <person name="Yan M."/>
            <person name="Daum C."/>
            <person name="Ng V."/>
            <person name="Clum A."/>
            <person name="Steindorff A."/>
            <person name="Ohm R.A."/>
            <person name="Martin F."/>
            <person name="Silar P."/>
            <person name="Natvig D.O."/>
            <person name="Lalanne C."/>
            <person name="Gautier V."/>
            <person name="Ament-Velasquez S.L."/>
            <person name="Kruys A."/>
            <person name="Hutchinson M.I."/>
            <person name="Powell A.J."/>
            <person name="Barry K."/>
            <person name="Miller A.N."/>
            <person name="Grigoriev I.V."/>
            <person name="Debuchy R."/>
            <person name="Gladieux P."/>
            <person name="Hiltunen Thoren M."/>
            <person name="Johannesson H."/>
        </authorList>
    </citation>
    <scope>NUCLEOTIDE SEQUENCE</scope>
    <source>
        <strain evidence="3">CBS 314.62</strain>
    </source>
</reference>
<evidence type="ECO:0000256" key="2">
    <source>
        <dbReference type="SAM" id="SignalP"/>
    </source>
</evidence>